<protein>
    <submittedName>
        <fullName evidence="1">Uncharacterized protein</fullName>
    </submittedName>
</protein>
<sequence>MSTKLCKPVLKQLVQEIDKAVFRAESSMGAVLKALTEELPEVAVSEEEWNKLDEQAQAATIQKAKKALLTIG</sequence>
<organism evidence="1 2">
    <name type="scientific">Anaeroselena agilis</name>
    <dbReference type="NCBI Taxonomy" id="3063788"/>
    <lineage>
        <taxon>Bacteria</taxon>
        <taxon>Bacillati</taxon>
        <taxon>Bacillota</taxon>
        <taxon>Negativicutes</taxon>
        <taxon>Acetonemataceae</taxon>
        <taxon>Anaeroselena</taxon>
    </lineage>
</organism>
<reference evidence="1 2" key="1">
    <citation type="submission" date="2023-07" db="EMBL/GenBank/DDBJ databases">
        <title>The novel representative of Negativicutes class, Anaeroselena agilis gen. nov. sp. nov.</title>
        <authorList>
            <person name="Prokofeva M.I."/>
            <person name="Elcheninov A.G."/>
            <person name="Klyukina A."/>
            <person name="Kublanov I.V."/>
            <person name="Frolov E.N."/>
            <person name="Podosokorskaya O.A."/>
        </authorList>
    </citation>
    <scope>NUCLEOTIDE SEQUENCE [LARGE SCALE GENOMIC DNA]</scope>
    <source>
        <strain evidence="1 2">4137-cl</strain>
    </source>
</reference>
<dbReference type="RefSeq" id="WP_413781313.1">
    <property type="nucleotide sequence ID" value="NZ_JAUOZS010000001.1"/>
</dbReference>
<comment type="caution">
    <text evidence="1">The sequence shown here is derived from an EMBL/GenBank/DDBJ whole genome shotgun (WGS) entry which is preliminary data.</text>
</comment>
<evidence type="ECO:0000313" key="1">
    <source>
        <dbReference type="EMBL" id="MDT8902844.1"/>
    </source>
</evidence>
<dbReference type="EMBL" id="JAUOZS010000001">
    <property type="protein sequence ID" value="MDT8902844.1"/>
    <property type="molecule type" value="Genomic_DNA"/>
</dbReference>
<gene>
    <name evidence="1" type="ORF">Q4T40_16505</name>
</gene>
<dbReference type="Proteomes" id="UP001254848">
    <property type="component" value="Unassembled WGS sequence"/>
</dbReference>
<keyword evidence="2" id="KW-1185">Reference proteome</keyword>
<proteinExistence type="predicted"/>
<accession>A0ABU3P1C3</accession>
<evidence type="ECO:0000313" key="2">
    <source>
        <dbReference type="Proteomes" id="UP001254848"/>
    </source>
</evidence>
<name>A0ABU3P1C3_9FIRM</name>